<keyword evidence="3" id="KW-0731">Sigma factor</keyword>
<feature type="domain" description="RNA polymerase sigma factor 70 region 4 type 2" evidence="6">
    <location>
        <begin position="128"/>
        <end position="179"/>
    </location>
</feature>
<dbReference type="InterPro" id="IPR014284">
    <property type="entry name" value="RNA_pol_sigma-70_dom"/>
</dbReference>
<dbReference type="RefSeq" id="WP_230549778.1">
    <property type="nucleotide sequence ID" value="NZ_JAJISD010000002.1"/>
</dbReference>
<comment type="caution">
    <text evidence="7">The sequence shown here is derived from an EMBL/GenBank/DDBJ whole genome shotgun (WGS) entry which is preliminary data.</text>
</comment>
<dbReference type="PANTHER" id="PTHR43133:SF62">
    <property type="entry name" value="RNA POLYMERASE SIGMA FACTOR SIGZ"/>
    <property type="match status" value="1"/>
</dbReference>
<feature type="domain" description="RNA polymerase sigma-70 region 2" evidence="5">
    <location>
        <begin position="39"/>
        <end position="102"/>
    </location>
</feature>
<organism evidence="7 8">
    <name type="scientific">Reyranella aquatilis</name>
    <dbReference type="NCBI Taxonomy" id="2035356"/>
    <lineage>
        <taxon>Bacteria</taxon>
        <taxon>Pseudomonadati</taxon>
        <taxon>Pseudomonadota</taxon>
        <taxon>Alphaproteobacteria</taxon>
        <taxon>Hyphomicrobiales</taxon>
        <taxon>Reyranellaceae</taxon>
        <taxon>Reyranella</taxon>
    </lineage>
</organism>
<dbReference type="Pfam" id="PF04542">
    <property type="entry name" value="Sigma70_r2"/>
    <property type="match status" value="1"/>
</dbReference>
<reference evidence="7 8" key="1">
    <citation type="submission" date="2021-11" db="EMBL/GenBank/DDBJ databases">
        <authorList>
            <person name="Lee D.-H."/>
            <person name="Kim S.-B."/>
        </authorList>
    </citation>
    <scope>NUCLEOTIDE SEQUENCE [LARGE SCALE GENOMIC DNA]</scope>
    <source>
        <strain evidence="7 8">KCTC 52223</strain>
    </source>
</reference>
<dbReference type="InterPro" id="IPR013325">
    <property type="entry name" value="RNA_pol_sigma_r2"/>
</dbReference>
<evidence type="ECO:0000313" key="7">
    <source>
        <dbReference type="EMBL" id="MCC8428557.1"/>
    </source>
</evidence>
<dbReference type="SUPFAM" id="SSF88659">
    <property type="entry name" value="Sigma3 and sigma4 domains of RNA polymerase sigma factors"/>
    <property type="match status" value="1"/>
</dbReference>
<dbReference type="InterPro" id="IPR013249">
    <property type="entry name" value="RNA_pol_sigma70_r4_t2"/>
</dbReference>
<evidence type="ECO:0000256" key="3">
    <source>
        <dbReference type="ARBA" id="ARBA00023082"/>
    </source>
</evidence>
<evidence type="ECO:0000256" key="4">
    <source>
        <dbReference type="ARBA" id="ARBA00023163"/>
    </source>
</evidence>
<dbReference type="Proteomes" id="UP001198862">
    <property type="component" value="Unassembled WGS sequence"/>
</dbReference>
<evidence type="ECO:0000256" key="2">
    <source>
        <dbReference type="ARBA" id="ARBA00023015"/>
    </source>
</evidence>
<evidence type="ECO:0000256" key="1">
    <source>
        <dbReference type="ARBA" id="ARBA00010641"/>
    </source>
</evidence>
<protein>
    <submittedName>
        <fullName evidence="7">Sigma-70 family RNA polymerase sigma factor</fullName>
    </submittedName>
</protein>
<dbReference type="SUPFAM" id="SSF88946">
    <property type="entry name" value="Sigma2 domain of RNA polymerase sigma factors"/>
    <property type="match status" value="1"/>
</dbReference>
<dbReference type="InterPro" id="IPR007627">
    <property type="entry name" value="RNA_pol_sigma70_r2"/>
</dbReference>
<dbReference type="CDD" id="cd06171">
    <property type="entry name" value="Sigma70_r4"/>
    <property type="match status" value="1"/>
</dbReference>
<evidence type="ECO:0000313" key="8">
    <source>
        <dbReference type="Proteomes" id="UP001198862"/>
    </source>
</evidence>
<dbReference type="Pfam" id="PF08281">
    <property type="entry name" value="Sigma70_r4_2"/>
    <property type="match status" value="1"/>
</dbReference>
<dbReference type="Gene3D" id="1.10.1740.10">
    <property type="match status" value="1"/>
</dbReference>
<evidence type="ECO:0000259" key="6">
    <source>
        <dbReference type="Pfam" id="PF08281"/>
    </source>
</evidence>
<dbReference type="PANTHER" id="PTHR43133">
    <property type="entry name" value="RNA POLYMERASE ECF-TYPE SIGMA FACTO"/>
    <property type="match status" value="1"/>
</dbReference>
<comment type="similarity">
    <text evidence="1">Belongs to the sigma-70 factor family. ECF subfamily.</text>
</comment>
<accession>A0ABS8KR55</accession>
<keyword evidence="4" id="KW-0804">Transcription</keyword>
<keyword evidence="2" id="KW-0805">Transcription regulation</keyword>
<dbReference type="NCBIfam" id="TIGR02937">
    <property type="entry name" value="sigma70-ECF"/>
    <property type="match status" value="1"/>
</dbReference>
<dbReference type="EMBL" id="JAJISD010000002">
    <property type="protein sequence ID" value="MCC8428557.1"/>
    <property type="molecule type" value="Genomic_DNA"/>
</dbReference>
<dbReference type="InterPro" id="IPR013324">
    <property type="entry name" value="RNA_pol_sigma_r3/r4-like"/>
</dbReference>
<keyword evidence="8" id="KW-1185">Reference proteome</keyword>
<evidence type="ECO:0000259" key="5">
    <source>
        <dbReference type="Pfam" id="PF04542"/>
    </source>
</evidence>
<sequence length="184" mass="20464">MAAEPSSDPSALEPQVSAAIVRCAAGEKAALRLIYDLEAARMVGVAIRILRRRDLAEEATHDAFMRVWRSARSYDPSRGSARAWLYAIVRNRALTILRDERRFDPEQQADTDLPQPDQALQRLPDSSALRQCLQQLEAGRRNAIVLAYVHGFSHGELAGRLGMPLGTIKSWIRRGLASLQECMG</sequence>
<dbReference type="InterPro" id="IPR039425">
    <property type="entry name" value="RNA_pol_sigma-70-like"/>
</dbReference>
<dbReference type="Gene3D" id="1.10.10.10">
    <property type="entry name" value="Winged helix-like DNA-binding domain superfamily/Winged helix DNA-binding domain"/>
    <property type="match status" value="1"/>
</dbReference>
<proteinExistence type="inferred from homology"/>
<gene>
    <name evidence="7" type="ORF">LJ725_06250</name>
</gene>
<name>A0ABS8KR55_9HYPH</name>
<dbReference type="InterPro" id="IPR036388">
    <property type="entry name" value="WH-like_DNA-bd_sf"/>
</dbReference>